<dbReference type="SUPFAM" id="SSF81296">
    <property type="entry name" value="E set domains"/>
    <property type="match status" value="1"/>
</dbReference>
<evidence type="ECO:0000256" key="1">
    <source>
        <dbReference type="SAM" id="Phobius"/>
    </source>
</evidence>
<sequence>MHRLLPSGRDWVLGPLKLPRNDFVRPESPSETRIRSRHRVEKKARPRRVLLAGSAAAACAAVAISVGFATGGNALGAGAPAPTRTAPLAAAPAVPVEQPKPVVHSSISAPDGASVGPVTGGTTVTVSGTDLAGVASVSFGGNPGAVVSATETTVTITTPPATDLDTGPVAVELFDRAGATIPVDDAGTDTPSADVPAAASAGASVASVPVTGSAAPAAPVRTASAPVPAAAPAASTGGTAPLTFNYVPDPRITAQTSYALAHWDDYNTEEFGSIGSNDCVNFTSQSLLARGWTMDADWSFDTNSLQYSPAWASSTAFAAYLAAHPERATPLTDKQRNLVKVGDIVQFDWDDSGDRDHTGIVTRVERGGRTARIYYAGHTSNTDYQSVDESLRDGGGTVSFWSVK</sequence>
<keyword evidence="1" id="KW-0812">Transmembrane</keyword>
<protein>
    <submittedName>
        <fullName evidence="4">CHAP domain-containing protein</fullName>
    </submittedName>
</protein>
<keyword evidence="1" id="KW-0472">Membrane</keyword>
<dbReference type="EMBL" id="SOFP01000081">
    <property type="protein sequence ID" value="TFC09660.1"/>
    <property type="molecule type" value="Genomic_DNA"/>
</dbReference>
<name>A0A4V3IDY6_9MICO</name>
<evidence type="ECO:0000313" key="5">
    <source>
        <dbReference type="Proteomes" id="UP000298412"/>
    </source>
</evidence>
<dbReference type="OrthoDB" id="4981342at2"/>
<evidence type="ECO:0000313" key="4">
    <source>
        <dbReference type="EMBL" id="TFC09660.1"/>
    </source>
</evidence>
<evidence type="ECO:0000259" key="2">
    <source>
        <dbReference type="Pfam" id="PF01833"/>
    </source>
</evidence>
<dbReference type="AlphaFoldDB" id="A0A4V3IDY6"/>
<dbReference type="InterPro" id="IPR013783">
    <property type="entry name" value="Ig-like_fold"/>
</dbReference>
<gene>
    <name evidence="4" type="ORF">E3O19_16515</name>
</gene>
<dbReference type="GO" id="GO:0005975">
    <property type="term" value="P:carbohydrate metabolic process"/>
    <property type="evidence" value="ECO:0007669"/>
    <property type="project" value="UniProtKB-ARBA"/>
</dbReference>
<dbReference type="PANTHER" id="PTHR40032">
    <property type="entry name" value="EXPORTED PROTEIN-RELATED"/>
    <property type="match status" value="1"/>
</dbReference>
<dbReference type="Gene3D" id="2.60.40.10">
    <property type="entry name" value="Immunoglobulins"/>
    <property type="match status" value="1"/>
</dbReference>
<dbReference type="InterPro" id="IPR014756">
    <property type="entry name" value="Ig_E-set"/>
</dbReference>
<feature type="domain" description="Putative amidase" evidence="3">
    <location>
        <begin position="255"/>
        <end position="389"/>
    </location>
</feature>
<dbReference type="Proteomes" id="UP000298412">
    <property type="component" value="Unassembled WGS sequence"/>
</dbReference>
<proteinExistence type="predicted"/>
<evidence type="ECO:0000259" key="3">
    <source>
        <dbReference type="Pfam" id="PF12671"/>
    </source>
</evidence>
<dbReference type="Pfam" id="PF01833">
    <property type="entry name" value="TIG"/>
    <property type="match status" value="1"/>
</dbReference>
<feature type="transmembrane region" description="Helical" evidence="1">
    <location>
        <begin position="49"/>
        <end position="69"/>
    </location>
</feature>
<accession>A0A4V3IDY6</accession>
<organism evidence="4 5">
    <name type="scientific">Cryobacterium algoritolerans</name>
    <dbReference type="NCBI Taxonomy" id="1259184"/>
    <lineage>
        <taxon>Bacteria</taxon>
        <taxon>Bacillati</taxon>
        <taxon>Actinomycetota</taxon>
        <taxon>Actinomycetes</taxon>
        <taxon>Micrococcales</taxon>
        <taxon>Microbacteriaceae</taxon>
        <taxon>Cryobacterium</taxon>
    </lineage>
</organism>
<feature type="domain" description="IPT/TIG" evidence="2">
    <location>
        <begin position="114"/>
        <end position="174"/>
    </location>
</feature>
<dbReference type="InterPro" id="IPR002909">
    <property type="entry name" value="IPT_dom"/>
</dbReference>
<comment type="caution">
    <text evidence="4">The sequence shown here is derived from an EMBL/GenBank/DDBJ whole genome shotgun (WGS) entry which is preliminary data.</text>
</comment>
<dbReference type="PANTHER" id="PTHR40032:SF1">
    <property type="entry name" value="EXPORTED PROTEIN"/>
    <property type="match status" value="1"/>
</dbReference>
<dbReference type="InterPro" id="IPR024301">
    <property type="entry name" value="Amidase_6"/>
</dbReference>
<keyword evidence="1" id="KW-1133">Transmembrane helix</keyword>
<keyword evidence="5" id="KW-1185">Reference proteome</keyword>
<reference evidence="4 5" key="1">
    <citation type="submission" date="2019-03" db="EMBL/GenBank/DDBJ databases">
        <title>Genomics of glacier-inhabiting Cryobacterium strains.</title>
        <authorList>
            <person name="Liu Q."/>
            <person name="Xin Y.-H."/>
        </authorList>
    </citation>
    <scope>NUCLEOTIDE SEQUENCE [LARGE SCALE GENOMIC DNA]</scope>
    <source>
        <strain evidence="4 5">MDT1-3</strain>
    </source>
</reference>
<dbReference type="Pfam" id="PF12671">
    <property type="entry name" value="Amidase_6"/>
    <property type="match status" value="1"/>
</dbReference>